<evidence type="ECO:0000313" key="15">
    <source>
        <dbReference type="EMBL" id="GAA0549141.1"/>
    </source>
</evidence>
<keyword evidence="7 12" id="KW-1133">Transmembrane helix</keyword>
<evidence type="ECO:0000256" key="5">
    <source>
        <dbReference type="ARBA" id="ARBA00022519"/>
    </source>
</evidence>
<dbReference type="Pfam" id="PF00015">
    <property type="entry name" value="MCPsignal"/>
    <property type="match status" value="1"/>
</dbReference>
<evidence type="ECO:0000256" key="7">
    <source>
        <dbReference type="ARBA" id="ARBA00022989"/>
    </source>
</evidence>
<dbReference type="Pfam" id="PF02203">
    <property type="entry name" value="TarH"/>
    <property type="match status" value="1"/>
</dbReference>
<dbReference type="EMBL" id="BAAAEO010000002">
    <property type="protein sequence ID" value="GAA0549141.1"/>
    <property type="molecule type" value="Genomic_DNA"/>
</dbReference>
<evidence type="ECO:0000256" key="9">
    <source>
        <dbReference type="ARBA" id="ARBA00023224"/>
    </source>
</evidence>
<dbReference type="InterPro" id="IPR004090">
    <property type="entry name" value="Chemotax_Me-accpt_rcpt"/>
</dbReference>
<gene>
    <name evidence="15" type="ORF">GCM10009098_15960</name>
</gene>
<feature type="domain" description="HAMP" evidence="14">
    <location>
        <begin position="213"/>
        <end position="266"/>
    </location>
</feature>
<dbReference type="SUPFAM" id="SSF58104">
    <property type="entry name" value="Methyl-accepting chemotaxis protein (MCP) signaling domain"/>
    <property type="match status" value="1"/>
</dbReference>
<evidence type="ECO:0000256" key="2">
    <source>
        <dbReference type="ARBA" id="ARBA00022475"/>
    </source>
</evidence>
<keyword evidence="16" id="KW-1185">Reference proteome</keyword>
<dbReference type="PROSITE" id="PS50111">
    <property type="entry name" value="CHEMOTAXIS_TRANSDUC_2"/>
    <property type="match status" value="1"/>
</dbReference>
<comment type="similarity">
    <text evidence="10">Belongs to the methyl-accepting chemotaxis (MCP) protein family.</text>
</comment>
<dbReference type="Gene3D" id="1.10.287.950">
    <property type="entry name" value="Methyl-accepting chemotaxis protein"/>
    <property type="match status" value="1"/>
</dbReference>
<evidence type="ECO:0000256" key="1">
    <source>
        <dbReference type="ARBA" id="ARBA00004429"/>
    </source>
</evidence>
<keyword evidence="6 12" id="KW-0812">Transmembrane</keyword>
<dbReference type="PROSITE" id="PS50885">
    <property type="entry name" value="HAMP"/>
    <property type="match status" value="1"/>
</dbReference>
<evidence type="ECO:0000256" key="12">
    <source>
        <dbReference type="SAM" id="Phobius"/>
    </source>
</evidence>
<reference evidence="15 16" key="1">
    <citation type="journal article" date="2019" name="Int. J. Syst. Evol. Microbiol.">
        <title>The Global Catalogue of Microorganisms (GCM) 10K type strain sequencing project: providing services to taxonomists for standard genome sequencing and annotation.</title>
        <authorList>
            <consortium name="The Broad Institute Genomics Platform"/>
            <consortium name="The Broad Institute Genome Sequencing Center for Infectious Disease"/>
            <person name="Wu L."/>
            <person name="Ma J."/>
        </authorList>
    </citation>
    <scope>NUCLEOTIDE SEQUENCE [LARGE SCALE GENOMIC DNA]</scope>
    <source>
        <strain evidence="15 16">JCM 14331</strain>
    </source>
</reference>
<feature type="transmembrane region" description="Helical" evidence="12">
    <location>
        <begin position="12"/>
        <end position="33"/>
    </location>
</feature>
<keyword evidence="8 12" id="KW-0472">Membrane</keyword>
<dbReference type="CDD" id="cd06225">
    <property type="entry name" value="HAMP"/>
    <property type="match status" value="1"/>
</dbReference>
<keyword evidence="5" id="KW-0997">Cell inner membrane</keyword>
<evidence type="ECO:0000256" key="11">
    <source>
        <dbReference type="PROSITE-ProRule" id="PRU00284"/>
    </source>
</evidence>
<dbReference type="Proteomes" id="UP001501169">
    <property type="component" value="Unassembled WGS sequence"/>
</dbReference>
<proteinExistence type="inferred from homology"/>
<organism evidence="15 16">
    <name type="scientific">Rheinheimera aquimaris</name>
    <dbReference type="NCBI Taxonomy" id="412437"/>
    <lineage>
        <taxon>Bacteria</taxon>
        <taxon>Pseudomonadati</taxon>
        <taxon>Pseudomonadota</taxon>
        <taxon>Gammaproteobacteria</taxon>
        <taxon>Chromatiales</taxon>
        <taxon>Chromatiaceae</taxon>
        <taxon>Rheinheimera</taxon>
    </lineage>
</organism>
<dbReference type="PANTHER" id="PTHR32089:SF119">
    <property type="entry name" value="METHYL-ACCEPTING CHEMOTAXIS PROTEIN CTPL"/>
    <property type="match status" value="1"/>
</dbReference>
<keyword evidence="3" id="KW-0488">Methylation</keyword>
<evidence type="ECO:0000313" key="16">
    <source>
        <dbReference type="Proteomes" id="UP001501169"/>
    </source>
</evidence>
<evidence type="ECO:0000256" key="10">
    <source>
        <dbReference type="ARBA" id="ARBA00029447"/>
    </source>
</evidence>
<dbReference type="Pfam" id="PF00672">
    <property type="entry name" value="HAMP"/>
    <property type="match status" value="1"/>
</dbReference>
<protein>
    <submittedName>
        <fullName evidence="15">Methyl-accepting chemotaxis protein</fullName>
    </submittedName>
</protein>
<dbReference type="PRINTS" id="PR00260">
    <property type="entry name" value="CHEMTRNSDUCR"/>
</dbReference>
<comment type="subcellular location">
    <subcellularLocation>
        <location evidence="1">Cell inner membrane</location>
        <topology evidence="1">Multi-pass membrane protein</topology>
    </subcellularLocation>
</comment>
<evidence type="ECO:0000256" key="3">
    <source>
        <dbReference type="ARBA" id="ARBA00022481"/>
    </source>
</evidence>
<evidence type="ECO:0000259" key="13">
    <source>
        <dbReference type="PROSITE" id="PS50111"/>
    </source>
</evidence>
<evidence type="ECO:0000259" key="14">
    <source>
        <dbReference type="PROSITE" id="PS50885"/>
    </source>
</evidence>
<keyword evidence="2" id="KW-1003">Cell membrane</keyword>
<evidence type="ECO:0000256" key="8">
    <source>
        <dbReference type="ARBA" id="ARBA00023136"/>
    </source>
</evidence>
<dbReference type="PANTHER" id="PTHR32089">
    <property type="entry name" value="METHYL-ACCEPTING CHEMOTAXIS PROTEIN MCPB"/>
    <property type="match status" value="1"/>
</dbReference>
<name>A0ABN1DPV5_9GAMM</name>
<dbReference type="InterPro" id="IPR003122">
    <property type="entry name" value="Tar_rcpt_lig-bd"/>
</dbReference>
<keyword evidence="4" id="KW-0145">Chemotaxis</keyword>
<evidence type="ECO:0000256" key="6">
    <source>
        <dbReference type="ARBA" id="ARBA00022692"/>
    </source>
</evidence>
<dbReference type="RefSeq" id="WP_226766516.1">
    <property type="nucleotide sequence ID" value="NZ_BAAAEO010000002.1"/>
</dbReference>
<dbReference type="InterPro" id="IPR003660">
    <property type="entry name" value="HAMP_dom"/>
</dbReference>
<evidence type="ECO:0000256" key="4">
    <source>
        <dbReference type="ARBA" id="ARBA00022500"/>
    </source>
</evidence>
<feature type="transmembrane region" description="Helical" evidence="12">
    <location>
        <begin position="189"/>
        <end position="209"/>
    </location>
</feature>
<dbReference type="InterPro" id="IPR004089">
    <property type="entry name" value="MCPsignal_dom"/>
</dbReference>
<accession>A0ABN1DPV5</accession>
<keyword evidence="9 11" id="KW-0807">Transducer</keyword>
<comment type="caution">
    <text evidence="15">The sequence shown here is derived from an EMBL/GenBank/DDBJ whole genome shotgun (WGS) entry which is preliminary data.</text>
</comment>
<dbReference type="SMART" id="SM00304">
    <property type="entry name" value="HAMP"/>
    <property type="match status" value="1"/>
</dbReference>
<dbReference type="SMART" id="SM00283">
    <property type="entry name" value="MA"/>
    <property type="match status" value="1"/>
</dbReference>
<feature type="domain" description="Methyl-accepting transducer" evidence="13">
    <location>
        <begin position="271"/>
        <end position="507"/>
    </location>
</feature>
<sequence length="547" mass="59002">MLSKLKISSRVLLLGGIPLVLVALVLMAAFFSVQHKDRLFNRLYSDHLAILSDVMAVQQILQQSALQDIRKYRTGWASAEATEQAIKSQLEQATQQWQNFVQSRPVMADTEYYTALDQAFEKAVKHYQEWISYAGSDALLVRILNESTVNNEIELRITSFAKLAEGFIQQQLAAGAVVRDEAAHFTAQLVLAYLLAGIVLLLMISLLVWRVQRSVCRPLWALRDMLKQVQQSSDLSLRANDSGSDEIAQASQALNHMISHFEQLVARLGSSATALSEQAESVFQSSEDVSQGAGRQAQQAGQLAAAVEQMTATVQQVAANAREAASAAQQAEQLCSAGSAVATGSAEGITALAQQLNHSAAVVKQLQQESGQISSVLDVIRKISEQTNLLALNAAIEAARAGEAGRGFSVVADEVRTLSANTKQATESIHAMISKLQQQASNAMDAMQDAHGQAESNVQLAQDAGQRFAELAAAVEHIAITNSSISTTTAQQQSVAADIAGSIHLLNDDISQLSNGAERATDASEQLSLLAMQLNDDWQQFTIAHRQ</sequence>